<proteinExistence type="predicted"/>
<sequence length="736" mass="81180">MCSTHRRGFGRGEDASGLRVGVFSRGIRRIPHIKALLRARAVILNPGAGDAATLDAVAGWGRRRLAVRAERYAASHGLPLLRLEDGFLRSLGLAVKGARPLSLIVDDLGIYYDTTRPSRLTELLNGPPPDHPDPLQDPALLDRAAYCMRRIAEAKLSKYNHAPDAPERLGRTSLRKQVLVVDQTAGDRSVTSGQADAATFARMLAAAIHENPHAEILVKTHPDVLAGKRRGYLDDVPEHPRVTLLRQDMNARSLLDRVDRVYTVTSQLGLEAVVAGKPVTVFGVPCYSGWGLTDDRAPTPHARRPRSVAELFAAAYLLYPRYLDPVTGELCAAETVIDHLALQRHWFSRNSGRLFCVGFRRWKRSFVRIFLASPGNKIHFVRSAVQARGHGFDRGSRLIVWGHREGDDIRALAEEAGVPIERMEDGFIRSLGLGSDMTAPLSLVLDRSGLYYDPTGASDLEHILATAECGEDLRRRARALRERLIALGISKYNFSDQGRVSLPLNKGKTVILVPGQVEDDTSVRLGCPGLRTNRCLLEAVRAARPEAYILYKPHPEVLSGNRRGCVAQAPGERLWDELVTNVSVASCLAAVDEVHTLTSLVGFEALLRGRRVVTYGRPFYSGWGLTEDVFPLARRRSHRRLMLDELVAGALILYPRYIDPITETFTTPEVALERLAATLNNKSGTRRLSQPWVVRQLHKLGRRIAGVNYAGQGAAATGARRAFLQLARRGAEIGRA</sequence>
<dbReference type="GO" id="GO:0000271">
    <property type="term" value="P:polysaccharide biosynthetic process"/>
    <property type="evidence" value="ECO:0007669"/>
    <property type="project" value="InterPro"/>
</dbReference>
<keyword evidence="2" id="KW-1185">Reference proteome</keyword>
<dbReference type="eggNOG" id="COG3563">
    <property type="taxonomic scope" value="Bacteria"/>
</dbReference>
<dbReference type="HOGENOM" id="CLU_025998_0_0_6"/>
<protein>
    <submittedName>
        <fullName evidence="1">Capsule polysaccharide modification protein</fullName>
    </submittedName>
</protein>
<organism evidence="1 2">
    <name type="scientific">Nitrococcus mobilis Nb-231</name>
    <dbReference type="NCBI Taxonomy" id="314278"/>
    <lineage>
        <taxon>Bacteria</taxon>
        <taxon>Pseudomonadati</taxon>
        <taxon>Pseudomonadota</taxon>
        <taxon>Gammaproteobacteria</taxon>
        <taxon>Chromatiales</taxon>
        <taxon>Ectothiorhodospiraceae</taxon>
        <taxon>Nitrococcus</taxon>
    </lineage>
</organism>
<dbReference type="AlphaFoldDB" id="A4BRR6"/>
<name>A4BRR6_9GAMM</name>
<dbReference type="CDD" id="cd16439">
    <property type="entry name" value="beta_Kdo_transferase_KpsC_2"/>
    <property type="match status" value="1"/>
</dbReference>
<dbReference type="RefSeq" id="WP_004999509.1">
    <property type="nucleotide sequence ID" value="NZ_CH672427.1"/>
</dbReference>
<dbReference type="Pfam" id="PF05159">
    <property type="entry name" value="Capsule_synth"/>
    <property type="match status" value="3"/>
</dbReference>
<evidence type="ECO:0000313" key="2">
    <source>
        <dbReference type="Proteomes" id="UP000003374"/>
    </source>
</evidence>
<dbReference type="STRING" id="314278.NB231_02683"/>
<comment type="caution">
    <text evidence="1">The sequence shown here is derived from an EMBL/GenBank/DDBJ whole genome shotgun (WGS) entry which is preliminary data.</text>
</comment>
<dbReference type="EMBL" id="AAOF01000007">
    <property type="protein sequence ID" value="EAR21637.1"/>
    <property type="molecule type" value="Genomic_DNA"/>
</dbReference>
<gene>
    <name evidence="1" type="ORF">NB231_02683</name>
</gene>
<dbReference type="CDD" id="cd16440">
    <property type="entry name" value="beta_Kdo_transferase_KpsC_1"/>
    <property type="match status" value="1"/>
</dbReference>
<accession>A4BRR6</accession>
<dbReference type="GO" id="GO:0015774">
    <property type="term" value="P:polysaccharide transport"/>
    <property type="evidence" value="ECO:0007669"/>
    <property type="project" value="InterPro"/>
</dbReference>
<dbReference type="Proteomes" id="UP000003374">
    <property type="component" value="Unassembled WGS sequence"/>
</dbReference>
<dbReference type="InterPro" id="IPR007833">
    <property type="entry name" value="Capsule_polysaccharide_synth"/>
</dbReference>
<evidence type="ECO:0000313" key="1">
    <source>
        <dbReference type="EMBL" id="EAR21637.1"/>
    </source>
</evidence>
<reference evidence="1 2" key="1">
    <citation type="submission" date="2006-02" db="EMBL/GenBank/DDBJ databases">
        <authorList>
            <person name="Waterbury J."/>
            <person name="Ferriera S."/>
            <person name="Johnson J."/>
            <person name="Kravitz S."/>
            <person name="Halpern A."/>
            <person name="Remington K."/>
            <person name="Beeson K."/>
            <person name="Tran B."/>
            <person name="Rogers Y.-H."/>
            <person name="Friedman R."/>
            <person name="Venter J.C."/>
        </authorList>
    </citation>
    <scope>NUCLEOTIDE SEQUENCE [LARGE SCALE GENOMIC DNA]</scope>
    <source>
        <strain evidence="1 2">Nb-231</strain>
    </source>
</reference>